<dbReference type="GO" id="GO:0016746">
    <property type="term" value="F:acyltransferase activity"/>
    <property type="evidence" value="ECO:0007669"/>
    <property type="project" value="InterPro"/>
</dbReference>
<dbReference type="InterPro" id="IPR042261">
    <property type="entry name" value="Lsr2-like_dimerization"/>
</dbReference>
<gene>
    <name evidence="6" type="ORF">LI90_537</name>
    <name evidence="5" type="ORF">TH66_18445</name>
    <name evidence="7" type="ORF">TR74_18170</name>
</gene>
<dbReference type="PATRIC" id="fig|1469144.10.peg.636"/>
<dbReference type="Gene3D" id="4.10.320.10">
    <property type="entry name" value="E3-binding domain"/>
    <property type="match status" value="1"/>
</dbReference>
<evidence type="ECO:0000313" key="7">
    <source>
        <dbReference type="EMBL" id="KWX07627.1"/>
    </source>
</evidence>
<accession>A0A132MM16</accession>
<dbReference type="Pfam" id="PF11774">
    <property type="entry name" value="Lsr2"/>
    <property type="match status" value="1"/>
</dbReference>
<dbReference type="EMBL" id="JYIK01001045">
    <property type="protein sequence ID" value="KWX07627.1"/>
    <property type="molecule type" value="Genomic_DNA"/>
</dbReference>
<protein>
    <submittedName>
        <fullName evidence="6">Putative Lsr2-like protein</fullName>
    </submittedName>
</protein>
<proteinExistence type="predicted"/>
<dbReference type="InterPro" id="IPR055370">
    <property type="entry name" value="Lsr2_DNA-bd"/>
</dbReference>
<dbReference type="OrthoDB" id="4113332at2"/>
<evidence type="ECO:0000313" key="10">
    <source>
        <dbReference type="Proteomes" id="UP000070659"/>
    </source>
</evidence>
<evidence type="ECO:0000313" key="9">
    <source>
        <dbReference type="Proteomes" id="UP000070598"/>
    </source>
</evidence>
<feature type="compositionally biased region" description="Basic residues" evidence="2">
    <location>
        <begin position="63"/>
        <end position="74"/>
    </location>
</feature>
<reference evidence="6" key="3">
    <citation type="submission" date="2015-04" db="EMBL/GenBank/DDBJ databases">
        <title>Physiological reanalysis, assessment of diazotrophy, and genome sequences of multiple isolates of Streptomyces thermoautotrophicus.</title>
        <authorList>
            <person name="MacKellar D.C."/>
            <person name="Lieber L."/>
            <person name="Norman J."/>
            <person name="Bolger A."/>
            <person name="Tobin C."/>
            <person name="Murray J.W."/>
            <person name="Woodward J."/>
            <person name="Friesen M."/>
            <person name="Prell J."/>
        </authorList>
    </citation>
    <scope>NUCLEOTIDE SEQUENCE [LARGE SCALE GENOMIC DNA]</scope>
    <source>
        <strain evidence="6">H1</strain>
    </source>
</reference>
<sequence length="110" mass="11834">MAQKVQVILVDDLEGGPADETVSFSLDGVSYEIDLNEANASKLRDALSKYIAAARKVGGRGSARGRGRSSRKTSAKTGEIRAWAKSKGLEVNERGRIPASIVEEYEKAHS</sequence>
<dbReference type="InterPro" id="IPR036625">
    <property type="entry name" value="E3-bd_dom_sf"/>
</dbReference>
<dbReference type="STRING" id="1469144.LI90_537"/>
<evidence type="ECO:0000256" key="2">
    <source>
        <dbReference type="SAM" id="MobiDB-lite"/>
    </source>
</evidence>
<dbReference type="Gene3D" id="3.30.60.230">
    <property type="entry name" value="Lsr2, dimerization domain"/>
    <property type="match status" value="1"/>
</dbReference>
<feature type="domain" description="Lsr2 DNA-binding" evidence="4">
    <location>
        <begin position="74"/>
        <end position="108"/>
    </location>
</feature>
<evidence type="ECO:0000313" key="8">
    <source>
        <dbReference type="Proteomes" id="UP000070188"/>
    </source>
</evidence>
<dbReference type="AlphaFoldDB" id="A0A132MM16"/>
<reference evidence="5 10" key="2">
    <citation type="submission" date="2015-02" db="EMBL/GenBank/DDBJ databases">
        <title>Physiological reanalysis, assessment of diazotrophy, and genome sequences of multiple isolates of Streptomyces thermoautotrophicus.</title>
        <authorList>
            <person name="MacKellar D.C."/>
            <person name="Lieber L."/>
            <person name="Norman J."/>
            <person name="Bolger A."/>
            <person name="Tobin C."/>
            <person name="Murray J.W."/>
            <person name="Prell J."/>
        </authorList>
    </citation>
    <scope>NUCLEOTIDE SEQUENCE [LARGE SCALE GENOMIC DNA]</scope>
    <source>
        <strain evidence="5 10">UBT1</strain>
    </source>
</reference>
<organism evidence="6 8">
    <name type="scientific">Carbonactinospora thermoautotrophica</name>
    <dbReference type="NCBI Taxonomy" id="1469144"/>
    <lineage>
        <taxon>Bacteria</taxon>
        <taxon>Bacillati</taxon>
        <taxon>Actinomycetota</taxon>
        <taxon>Actinomycetes</taxon>
        <taxon>Kitasatosporales</taxon>
        <taxon>Carbonactinosporaceae</taxon>
        <taxon>Carbonactinospora</taxon>
    </lineage>
</organism>
<dbReference type="RefSeq" id="WP_066883850.1">
    <property type="nucleotide sequence ID" value="NZ_CP171739.1"/>
</dbReference>
<keyword evidence="8" id="KW-1185">Reference proteome</keyword>
<dbReference type="InterPro" id="IPR024412">
    <property type="entry name" value="Lsr2_dim_dom"/>
</dbReference>
<dbReference type="Proteomes" id="UP000070188">
    <property type="component" value="Unassembled WGS sequence"/>
</dbReference>
<evidence type="ECO:0000256" key="1">
    <source>
        <dbReference type="ARBA" id="ARBA00023125"/>
    </source>
</evidence>
<reference evidence="9" key="1">
    <citation type="submission" date="2015-02" db="EMBL/GenBank/DDBJ databases">
        <title>Physiological reanalysis, assessment of diazotrophy, and genome sequences of multiple isolates of Streptomyces thermoautotrophicus.</title>
        <authorList>
            <person name="MacKellar D.C."/>
            <person name="Lieber L."/>
            <person name="Norman J."/>
            <person name="Bolger A."/>
            <person name="Tobin C."/>
            <person name="Murray J.W."/>
            <person name="Friesen M."/>
            <person name="Prell J."/>
        </authorList>
    </citation>
    <scope>NUCLEOTIDE SEQUENCE [LARGE SCALE GENOMIC DNA]</scope>
    <source>
        <strain evidence="9">UBT1</strain>
    </source>
</reference>
<evidence type="ECO:0000313" key="5">
    <source>
        <dbReference type="EMBL" id="KWW97564.1"/>
    </source>
</evidence>
<dbReference type="EMBL" id="LAXD01000001">
    <property type="protein sequence ID" value="KWW98907.1"/>
    <property type="molecule type" value="Genomic_DNA"/>
</dbReference>
<feature type="region of interest" description="Disordered" evidence="2">
    <location>
        <begin position="59"/>
        <end position="79"/>
    </location>
</feature>
<comment type="caution">
    <text evidence="6">The sequence shown here is derived from an EMBL/GenBank/DDBJ whole genome shotgun (WGS) entry which is preliminary data.</text>
</comment>
<name>A0A132MM16_9ACTN</name>
<evidence type="ECO:0000259" key="4">
    <source>
        <dbReference type="Pfam" id="PF23359"/>
    </source>
</evidence>
<reference evidence="8" key="4">
    <citation type="submission" date="2015-04" db="EMBL/GenBank/DDBJ databases">
        <title>Physiological reanalysis, assessment of diazotrophy, and genome sequences of multiple isolates of Streptomyces thermoautotrophicus.</title>
        <authorList>
            <person name="MacKellar D.C."/>
            <person name="Lieber L."/>
            <person name="Norman J."/>
            <person name="Bolger A."/>
            <person name="Tobin C."/>
            <person name="Murray J.W."/>
            <person name="Chang R."/>
            <person name="Ford T."/>
            <person name="Nguyen P.Q."/>
            <person name="Woodward J."/>
            <person name="Permingeat H."/>
            <person name="Joshi N.S."/>
            <person name="Silver P.A."/>
            <person name="Usadel B."/>
            <person name="Rutherford A.W."/>
            <person name="Friesen M."/>
            <person name="Prell J."/>
        </authorList>
    </citation>
    <scope>NUCLEOTIDE SEQUENCE [LARGE SCALE GENOMIC DNA]</scope>
    <source>
        <strain evidence="8">H1</strain>
    </source>
</reference>
<evidence type="ECO:0000259" key="3">
    <source>
        <dbReference type="Pfam" id="PF11774"/>
    </source>
</evidence>
<dbReference type="Pfam" id="PF23359">
    <property type="entry name" value="Lsr2_DNA-bd"/>
    <property type="match status" value="1"/>
</dbReference>
<dbReference type="Proteomes" id="UP000070598">
    <property type="component" value="Unassembled WGS sequence"/>
</dbReference>
<dbReference type="GO" id="GO:0003677">
    <property type="term" value="F:DNA binding"/>
    <property type="evidence" value="ECO:0007669"/>
    <property type="project" value="UniProtKB-KW"/>
</dbReference>
<evidence type="ECO:0000313" key="6">
    <source>
        <dbReference type="EMBL" id="KWW98907.1"/>
    </source>
</evidence>
<keyword evidence="1" id="KW-0238">DNA-binding</keyword>
<dbReference type="Proteomes" id="UP000070659">
    <property type="component" value="Unassembled WGS sequence"/>
</dbReference>
<feature type="domain" description="Lsr2 dimerization" evidence="3">
    <location>
        <begin position="1"/>
        <end position="58"/>
    </location>
</feature>
<dbReference type="EMBL" id="JYIJ01000019">
    <property type="protein sequence ID" value="KWW97564.1"/>
    <property type="molecule type" value="Genomic_DNA"/>
</dbReference>